<feature type="region of interest" description="Disordered" evidence="1">
    <location>
        <begin position="241"/>
        <end position="286"/>
    </location>
</feature>
<evidence type="ECO:0000256" key="1">
    <source>
        <dbReference type="SAM" id="MobiDB-lite"/>
    </source>
</evidence>
<accession>A0A194VB07</accession>
<evidence type="ECO:0000313" key="3">
    <source>
        <dbReference type="Proteomes" id="UP000078576"/>
    </source>
</evidence>
<feature type="compositionally biased region" description="Basic residues" evidence="1">
    <location>
        <begin position="277"/>
        <end position="286"/>
    </location>
</feature>
<evidence type="ECO:0008006" key="4">
    <source>
        <dbReference type="Google" id="ProtNLM"/>
    </source>
</evidence>
<name>A0A194VB07_CYTMA</name>
<proteinExistence type="predicted"/>
<dbReference type="EMBL" id="KN714765">
    <property type="protein sequence ID" value="KUI61053.1"/>
    <property type="molecule type" value="Genomic_DNA"/>
</dbReference>
<feature type="compositionally biased region" description="Polar residues" evidence="1">
    <location>
        <begin position="265"/>
        <end position="274"/>
    </location>
</feature>
<gene>
    <name evidence="2" type="ORF">VP1G_08224</name>
</gene>
<organism evidence="2 3">
    <name type="scientific">Cytospora mali</name>
    <name type="common">Apple Valsa canker fungus</name>
    <name type="synonym">Valsa mali</name>
    <dbReference type="NCBI Taxonomy" id="578113"/>
    <lineage>
        <taxon>Eukaryota</taxon>
        <taxon>Fungi</taxon>
        <taxon>Dikarya</taxon>
        <taxon>Ascomycota</taxon>
        <taxon>Pezizomycotina</taxon>
        <taxon>Sordariomycetes</taxon>
        <taxon>Sordariomycetidae</taxon>
        <taxon>Diaporthales</taxon>
        <taxon>Cytosporaceae</taxon>
        <taxon>Cytospora</taxon>
    </lineage>
</organism>
<keyword evidence="3" id="KW-1185">Reference proteome</keyword>
<evidence type="ECO:0000313" key="2">
    <source>
        <dbReference type="EMBL" id="KUI61053.1"/>
    </source>
</evidence>
<reference evidence="3" key="1">
    <citation type="submission" date="2014-12" db="EMBL/GenBank/DDBJ databases">
        <title>Genome Sequence of Valsa Canker Pathogens Uncovers a Specific Adaption of Colonization on Woody Bark.</title>
        <authorList>
            <person name="Yin Z."/>
            <person name="Liu H."/>
            <person name="Gao X."/>
            <person name="Li Z."/>
            <person name="Song N."/>
            <person name="Ke X."/>
            <person name="Dai Q."/>
            <person name="Wu Y."/>
            <person name="Sun Y."/>
            <person name="Xu J.-R."/>
            <person name="Kang Z.K."/>
            <person name="Wang L."/>
            <person name="Huang L."/>
        </authorList>
    </citation>
    <scope>NUCLEOTIDE SEQUENCE [LARGE SCALE GENOMIC DNA]</scope>
    <source>
        <strain evidence="3">SXYL134</strain>
    </source>
</reference>
<sequence>MFSASSANSDQTSPSIFDGSIVCPKSTSPCTQYSHENDTGYSPVYGSNQITPISPYTTIPDETRPRYADFSQGKAVVDATGQDNVNMNSFHIGLDAYSPLDATPDQVSLFSPDIPDMFSKDSLAASASNLYENRLALELDCSPSTECPAMTGDIAKTLEGWQLGSANSTSRTDLSWTGNKLEKPGCGFEDCDFKPHGEVKDEKSVQKMRQAVQKHIKRFHNSIDYKCPFCQTVIKKRPDNLKDHIRKKHPKRFSSQYPDHEGKCDQNQGLSYGTPQRLRKKRLRST</sequence>
<dbReference type="OrthoDB" id="5242171at2759"/>
<feature type="region of interest" description="Disordered" evidence="1">
    <location>
        <begin position="1"/>
        <end position="20"/>
    </location>
</feature>
<protein>
    <recommendedName>
        <fullName evidence="4">C2H2-type domain-containing protein</fullName>
    </recommendedName>
</protein>
<dbReference type="AlphaFoldDB" id="A0A194VB07"/>
<feature type="compositionally biased region" description="Polar residues" evidence="1">
    <location>
        <begin position="1"/>
        <end position="15"/>
    </location>
</feature>
<dbReference type="Proteomes" id="UP000078576">
    <property type="component" value="Unassembled WGS sequence"/>
</dbReference>